<feature type="transmembrane region" description="Helical" evidence="10">
    <location>
        <begin position="95"/>
        <end position="117"/>
    </location>
</feature>
<dbReference type="GO" id="GO:0005886">
    <property type="term" value="C:plasma membrane"/>
    <property type="evidence" value="ECO:0007669"/>
    <property type="project" value="UniProtKB-SubCell"/>
</dbReference>
<dbReference type="PANTHER" id="PTHR43823:SF3">
    <property type="entry name" value="MULTIDRUG EXPORT PROTEIN MEPA"/>
    <property type="match status" value="1"/>
</dbReference>
<comment type="caution">
    <text evidence="11">The sequence shown here is derived from an EMBL/GenBank/DDBJ whole genome shotgun (WGS) entry which is preliminary data.</text>
</comment>
<reference evidence="11" key="2">
    <citation type="submission" date="2021-04" db="EMBL/GenBank/DDBJ databases">
        <authorList>
            <person name="Gilroy R."/>
        </authorList>
    </citation>
    <scope>NUCLEOTIDE SEQUENCE</scope>
    <source>
        <strain evidence="11">ChiGjej4B4-12881</strain>
    </source>
</reference>
<evidence type="ECO:0000256" key="8">
    <source>
        <dbReference type="ARBA" id="ARBA00023136"/>
    </source>
</evidence>
<feature type="transmembrane region" description="Helical" evidence="10">
    <location>
        <begin position="323"/>
        <end position="342"/>
    </location>
</feature>
<evidence type="ECO:0000256" key="5">
    <source>
        <dbReference type="ARBA" id="ARBA00022475"/>
    </source>
</evidence>
<dbReference type="InterPro" id="IPR045070">
    <property type="entry name" value="MATE_MepA-like"/>
</dbReference>
<evidence type="ECO:0000256" key="2">
    <source>
        <dbReference type="ARBA" id="ARBA00008417"/>
    </source>
</evidence>
<feature type="transmembrane region" description="Helical" evidence="10">
    <location>
        <begin position="238"/>
        <end position="262"/>
    </location>
</feature>
<organism evidence="11 12">
    <name type="scientific">Candidatus Lachnoclostridium stercoripullorum</name>
    <dbReference type="NCBI Taxonomy" id="2838635"/>
    <lineage>
        <taxon>Bacteria</taxon>
        <taxon>Bacillati</taxon>
        <taxon>Bacillota</taxon>
        <taxon>Clostridia</taxon>
        <taxon>Lachnospirales</taxon>
        <taxon>Lachnospiraceae</taxon>
    </lineage>
</organism>
<protein>
    <recommendedName>
        <fullName evidence="3">Multidrug export protein MepA</fullName>
    </recommendedName>
</protein>
<accession>A0A9D2AWN1</accession>
<dbReference type="GO" id="GO:0015297">
    <property type="term" value="F:antiporter activity"/>
    <property type="evidence" value="ECO:0007669"/>
    <property type="project" value="InterPro"/>
</dbReference>
<dbReference type="PANTHER" id="PTHR43823">
    <property type="entry name" value="SPORULATION PROTEIN YKVU"/>
    <property type="match status" value="1"/>
</dbReference>
<dbReference type="AlphaFoldDB" id="A0A9D2AWN1"/>
<keyword evidence="7 10" id="KW-1133">Transmembrane helix</keyword>
<keyword evidence="6 10" id="KW-0812">Transmembrane</keyword>
<feature type="transmembrane region" description="Helical" evidence="10">
    <location>
        <begin position="196"/>
        <end position="217"/>
    </location>
</feature>
<keyword evidence="5" id="KW-1003">Cell membrane</keyword>
<dbReference type="Proteomes" id="UP000886780">
    <property type="component" value="Unassembled WGS sequence"/>
</dbReference>
<keyword evidence="8 10" id="KW-0472">Membrane</keyword>
<dbReference type="GO" id="GO:0042910">
    <property type="term" value="F:xenobiotic transmembrane transporter activity"/>
    <property type="evidence" value="ECO:0007669"/>
    <property type="project" value="InterPro"/>
</dbReference>
<feature type="transmembrane region" description="Helical" evidence="10">
    <location>
        <begin position="137"/>
        <end position="160"/>
    </location>
</feature>
<dbReference type="Pfam" id="PF01554">
    <property type="entry name" value="MatE"/>
    <property type="match status" value="2"/>
</dbReference>
<dbReference type="GO" id="GO:0046677">
    <property type="term" value="P:response to antibiotic"/>
    <property type="evidence" value="ECO:0007669"/>
    <property type="project" value="UniProtKB-KW"/>
</dbReference>
<evidence type="ECO:0000256" key="3">
    <source>
        <dbReference type="ARBA" id="ARBA00022106"/>
    </source>
</evidence>
<feature type="transmembrane region" description="Helical" evidence="10">
    <location>
        <begin position="274"/>
        <end position="293"/>
    </location>
</feature>
<dbReference type="EMBL" id="DXEU01000139">
    <property type="protein sequence ID" value="HIX52673.1"/>
    <property type="molecule type" value="Genomic_DNA"/>
</dbReference>
<evidence type="ECO:0000313" key="12">
    <source>
        <dbReference type="Proteomes" id="UP000886780"/>
    </source>
</evidence>
<dbReference type="InterPro" id="IPR048279">
    <property type="entry name" value="MdtK-like"/>
</dbReference>
<keyword evidence="4" id="KW-0813">Transport</keyword>
<sequence length="452" mass="49625">MSRVNALDTDNMRGLVWKLAIPSMLAQFVSVLYSIVDRMYIGNIPEIGEVALAGVGVCGPIVTLLSSPAFLVGIGGAPLVSIRMGQRNYRAAEAILANCFLMLTVIALGLTGVSLLIKDYLLMWFGASETTFVYANQYITVYLLGTFFALMSTGMNQFIICQGFAKTGMASVVLGAVCNIVLDPIFIFTLDMGVPGAAIATVLSQMASCLFVLAFLFSKRPLIRITFGRYHWFIMRKVLTIGFTPFIIVAFDNILIISLNSVIQRYGGPEQGDMLLTCATIVQSFMLIITMPLSGITTGTQTILGYNLGARKPERIIRAEKNIVFLCLVFTTIMFVIAHTVPEYFVRIFTRDEEYVRVTVDAIRVYTLGVIPLAVQYTIVDGFTGMGFSVAAISLSTFRKAIFFLCVFCIPPIFGVEHVFYTEPVSDIVSVMLSVAVFALCFKKMIGLKKGQ</sequence>
<evidence type="ECO:0000256" key="10">
    <source>
        <dbReference type="SAM" id="Phobius"/>
    </source>
</evidence>
<comment type="subcellular location">
    <subcellularLocation>
        <location evidence="1">Cell membrane</location>
        <topology evidence="1">Multi-pass membrane protein</topology>
    </subcellularLocation>
</comment>
<evidence type="ECO:0000256" key="9">
    <source>
        <dbReference type="ARBA" id="ARBA00023251"/>
    </source>
</evidence>
<dbReference type="InterPro" id="IPR002528">
    <property type="entry name" value="MATE_fam"/>
</dbReference>
<comment type="similarity">
    <text evidence="2">Belongs to the multi antimicrobial extrusion (MATE) (TC 2.A.66.1) family. MepA subfamily.</text>
</comment>
<proteinExistence type="inferred from homology"/>
<evidence type="ECO:0000313" key="11">
    <source>
        <dbReference type="EMBL" id="HIX52673.1"/>
    </source>
</evidence>
<feature type="transmembrane region" description="Helical" evidence="10">
    <location>
        <begin position="172"/>
        <end position="190"/>
    </location>
</feature>
<dbReference type="InterPro" id="IPR051327">
    <property type="entry name" value="MATE_MepA_subfamily"/>
</dbReference>
<evidence type="ECO:0000256" key="1">
    <source>
        <dbReference type="ARBA" id="ARBA00004651"/>
    </source>
</evidence>
<reference evidence="11" key="1">
    <citation type="journal article" date="2021" name="PeerJ">
        <title>Extensive microbial diversity within the chicken gut microbiome revealed by metagenomics and culture.</title>
        <authorList>
            <person name="Gilroy R."/>
            <person name="Ravi A."/>
            <person name="Getino M."/>
            <person name="Pursley I."/>
            <person name="Horton D.L."/>
            <person name="Alikhan N.F."/>
            <person name="Baker D."/>
            <person name="Gharbi K."/>
            <person name="Hall N."/>
            <person name="Watson M."/>
            <person name="Adriaenssens E.M."/>
            <person name="Foster-Nyarko E."/>
            <person name="Jarju S."/>
            <person name="Secka A."/>
            <person name="Antonio M."/>
            <person name="Oren A."/>
            <person name="Chaudhuri R.R."/>
            <person name="La Ragione R."/>
            <person name="Hildebrand F."/>
            <person name="Pallen M.J."/>
        </authorList>
    </citation>
    <scope>NUCLEOTIDE SEQUENCE</scope>
    <source>
        <strain evidence="11">ChiGjej4B4-12881</strain>
    </source>
</reference>
<dbReference type="CDD" id="cd13143">
    <property type="entry name" value="MATE_MepA_like"/>
    <property type="match status" value="1"/>
</dbReference>
<evidence type="ECO:0000256" key="7">
    <source>
        <dbReference type="ARBA" id="ARBA00022989"/>
    </source>
</evidence>
<dbReference type="NCBIfam" id="TIGR00797">
    <property type="entry name" value="matE"/>
    <property type="match status" value="1"/>
</dbReference>
<name>A0A9D2AWN1_9FIRM</name>
<gene>
    <name evidence="11" type="ORF">IAA28_07700</name>
</gene>
<keyword evidence="9" id="KW-0046">Antibiotic resistance</keyword>
<dbReference type="PIRSF" id="PIRSF006603">
    <property type="entry name" value="DinF"/>
    <property type="match status" value="1"/>
</dbReference>
<feature type="transmembrane region" description="Helical" evidence="10">
    <location>
        <begin position="51"/>
        <end position="74"/>
    </location>
</feature>
<evidence type="ECO:0000256" key="6">
    <source>
        <dbReference type="ARBA" id="ARBA00022692"/>
    </source>
</evidence>
<feature type="transmembrane region" description="Helical" evidence="10">
    <location>
        <begin position="401"/>
        <end position="422"/>
    </location>
</feature>
<feature type="transmembrane region" description="Helical" evidence="10">
    <location>
        <begin position="15"/>
        <end position="36"/>
    </location>
</feature>
<evidence type="ECO:0000256" key="4">
    <source>
        <dbReference type="ARBA" id="ARBA00022448"/>
    </source>
</evidence>
<feature type="transmembrane region" description="Helical" evidence="10">
    <location>
        <begin position="428"/>
        <end position="446"/>
    </location>
</feature>